<dbReference type="Proteomes" id="UP001597100">
    <property type="component" value="Unassembled WGS sequence"/>
</dbReference>
<reference evidence="2" key="1">
    <citation type="journal article" date="2019" name="Int. J. Syst. Evol. Microbiol.">
        <title>The Global Catalogue of Microorganisms (GCM) 10K type strain sequencing project: providing services to taxonomists for standard genome sequencing and annotation.</title>
        <authorList>
            <consortium name="The Broad Institute Genomics Platform"/>
            <consortium name="The Broad Institute Genome Sequencing Center for Infectious Disease"/>
            <person name="Wu L."/>
            <person name="Ma J."/>
        </authorList>
    </citation>
    <scope>NUCLEOTIDE SEQUENCE [LARGE SCALE GENOMIC DNA]</scope>
    <source>
        <strain evidence="2">CCUG 60898</strain>
    </source>
</reference>
<proteinExistence type="predicted"/>
<dbReference type="RefSeq" id="WP_380737989.1">
    <property type="nucleotide sequence ID" value="NZ_JBHTJP010000032.1"/>
</dbReference>
<gene>
    <name evidence="1" type="ORF">ACFQ1G_07115</name>
</gene>
<protein>
    <submittedName>
        <fullName evidence="1">Uncharacterized protein</fullName>
    </submittedName>
</protein>
<dbReference type="EMBL" id="JBHTJP010000032">
    <property type="protein sequence ID" value="MFD0976556.1"/>
    <property type="molecule type" value="Genomic_DNA"/>
</dbReference>
<evidence type="ECO:0000313" key="2">
    <source>
        <dbReference type="Proteomes" id="UP001597100"/>
    </source>
</evidence>
<accession>A0ABW3IEL7</accession>
<comment type="caution">
    <text evidence="1">The sequence shown here is derived from an EMBL/GenBank/DDBJ whole genome shotgun (WGS) entry which is preliminary data.</text>
</comment>
<evidence type="ECO:0000313" key="1">
    <source>
        <dbReference type="EMBL" id="MFD0976556.1"/>
    </source>
</evidence>
<sequence>MKVEVKILKAENLSEKMQYANQVYNLLEVAYTDCGGINLANGFTDADDMVNSIPVWRLTFQNKELISAMLFKEKSGYLKMVAYAPLTAIDPHIRKSDLLFMLNNSYAELSGKLLSITLKEIQSTWKNYVSEHPKVFLQKNLISLRDHLKTEILPSNSEVMYRKLEMDYPELIKCCYLRKIGNELKLKVLFKPGKKLYGANL</sequence>
<name>A0ABW3IEL7_9FLAO</name>
<organism evidence="1 2">
    <name type="scientific">Salinimicrobium gaetbulicola</name>
    <dbReference type="NCBI Taxonomy" id="999702"/>
    <lineage>
        <taxon>Bacteria</taxon>
        <taxon>Pseudomonadati</taxon>
        <taxon>Bacteroidota</taxon>
        <taxon>Flavobacteriia</taxon>
        <taxon>Flavobacteriales</taxon>
        <taxon>Flavobacteriaceae</taxon>
        <taxon>Salinimicrobium</taxon>
    </lineage>
</organism>
<keyword evidence="2" id="KW-1185">Reference proteome</keyword>